<evidence type="ECO:0000313" key="2">
    <source>
        <dbReference type="Proteomes" id="UP000240653"/>
    </source>
</evidence>
<dbReference type="InterPro" id="IPR046174">
    <property type="entry name" value="DUF6176"/>
</dbReference>
<reference evidence="1 2" key="1">
    <citation type="submission" date="2018-03" db="EMBL/GenBank/DDBJ databases">
        <title>The draft genome of Mesorhizobium soli JCM 19897.</title>
        <authorList>
            <person name="Li L."/>
            <person name="Liu L."/>
            <person name="Liang L."/>
            <person name="Wang T."/>
            <person name="Zhang X."/>
        </authorList>
    </citation>
    <scope>NUCLEOTIDE SEQUENCE [LARGE SCALE GENOMIC DNA]</scope>
    <source>
        <strain evidence="1 2">JCM 19897</strain>
    </source>
</reference>
<protein>
    <recommendedName>
        <fullName evidence="3">DUF4286 family protein</fullName>
    </recommendedName>
</protein>
<keyword evidence="2" id="KW-1185">Reference proteome</keyword>
<dbReference type="AlphaFoldDB" id="A0A2P7SGE0"/>
<dbReference type="RefSeq" id="WP_106723991.1">
    <property type="nucleotide sequence ID" value="NZ_PXYL01000004.1"/>
</dbReference>
<comment type="caution">
    <text evidence="1">The sequence shown here is derived from an EMBL/GenBank/DDBJ whole genome shotgun (WGS) entry which is preliminary data.</text>
</comment>
<organism evidence="1 2">
    <name type="scientific">Pseudaminobacter soli</name>
    <name type="common">ex Li et al. 2025</name>
    <dbReference type="NCBI Taxonomy" id="1295366"/>
    <lineage>
        <taxon>Bacteria</taxon>
        <taxon>Pseudomonadati</taxon>
        <taxon>Pseudomonadota</taxon>
        <taxon>Alphaproteobacteria</taxon>
        <taxon>Hyphomicrobiales</taxon>
        <taxon>Phyllobacteriaceae</taxon>
        <taxon>Pseudaminobacter</taxon>
    </lineage>
</organism>
<name>A0A2P7SGE0_9HYPH</name>
<proteinExistence type="predicted"/>
<dbReference type="Pfam" id="PF19673">
    <property type="entry name" value="DUF6176"/>
    <property type="match status" value="1"/>
</dbReference>
<dbReference type="EMBL" id="PXYL01000004">
    <property type="protein sequence ID" value="PSJ61559.1"/>
    <property type="molecule type" value="Genomic_DNA"/>
</dbReference>
<dbReference type="Proteomes" id="UP000240653">
    <property type="component" value="Unassembled WGS sequence"/>
</dbReference>
<accession>A0A2P7SGE0</accession>
<evidence type="ECO:0008006" key="3">
    <source>
        <dbReference type="Google" id="ProtNLM"/>
    </source>
</evidence>
<sequence>MNYRATKIRVTCDEEVVREWASYMLAHIDEVSLALRNEGVRHEMWFMSRDSSLFIIGVMDVESLAASKAIAANSRLSVDERHRRFKDFWDRSSFETLPIDPAKAPSFEACELLLEARP</sequence>
<evidence type="ECO:0000313" key="1">
    <source>
        <dbReference type="EMBL" id="PSJ61559.1"/>
    </source>
</evidence>
<gene>
    <name evidence="1" type="ORF">C7I85_10985</name>
</gene>